<dbReference type="InterPro" id="IPR012577">
    <property type="entry name" value="NIPSNAP"/>
</dbReference>
<evidence type="ECO:0000313" key="3">
    <source>
        <dbReference type="Proteomes" id="UP000676409"/>
    </source>
</evidence>
<dbReference type="Gene3D" id="3.30.70.100">
    <property type="match status" value="1"/>
</dbReference>
<dbReference type="KEGG" id="caul:KCG34_11980"/>
<dbReference type="InterPro" id="IPR011008">
    <property type="entry name" value="Dimeric_a/b-barrel"/>
</dbReference>
<organism evidence="2 3">
    <name type="scientific">Phenylobacterium montanum</name>
    <dbReference type="NCBI Taxonomy" id="2823693"/>
    <lineage>
        <taxon>Bacteria</taxon>
        <taxon>Pseudomonadati</taxon>
        <taxon>Pseudomonadota</taxon>
        <taxon>Alphaproteobacteria</taxon>
        <taxon>Caulobacterales</taxon>
        <taxon>Caulobacteraceae</taxon>
        <taxon>Phenylobacterium</taxon>
    </lineage>
</organism>
<dbReference type="AlphaFoldDB" id="A0A975IXD5"/>
<proteinExistence type="predicted"/>
<dbReference type="EMBL" id="CP073078">
    <property type="protein sequence ID" value="QUD90524.1"/>
    <property type="molecule type" value="Genomic_DNA"/>
</dbReference>
<dbReference type="SUPFAM" id="SSF54909">
    <property type="entry name" value="Dimeric alpha+beta barrel"/>
    <property type="match status" value="1"/>
</dbReference>
<name>A0A975IXD5_9CAUL</name>
<evidence type="ECO:0000259" key="1">
    <source>
        <dbReference type="Pfam" id="PF07978"/>
    </source>
</evidence>
<dbReference type="Pfam" id="PF07978">
    <property type="entry name" value="NIPSNAP"/>
    <property type="match status" value="1"/>
</dbReference>
<dbReference type="RefSeq" id="WP_211940574.1">
    <property type="nucleotide sequence ID" value="NZ_CP073078.1"/>
</dbReference>
<dbReference type="Proteomes" id="UP000676409">
    <property type="component" value="Chromosome"/>
</dbReference>
<sequence>MSVHLHVTLEVKAAGLPAFCEVMGEAVEILEERGWMLAGAFVQRTGRLNTVIDLWRLDDMNHFDTGLKAFLAHPRFAAIKAVLDETVISETIVFADEAPYAR</sequence>
<keyword evidence="3" id="KW-1185">Reference proteome</keyword>
<feature type="domain" description="NIPSNAP" evidence="1">
    <location>
        <begin position="8"/>
        <end position="88"/>
    </location>
</feature>
<gene>
    <name evidence="2" type="ORF">KCG34_11980</name>
</gene>
<protein>
    <submittedName>
        <fullName evidence="2">NIPSNAP family protein</fullName>
    </submittedName>
</protein>
<evidence type="ECO:0000313" key="2">
    <source>
        <dbReference type="EMBL" id="QUD90524.1"/>
    </source>
</evidence>
<reference evidence="2" key="1">
    <citation type="submission" date="2021-04" db="EMBL/GenBank/DDBJ databases">
        <title>The complete genome sequence of Caulobacter sp. S6.</title>
        <authorList>
            <person name="Tang Y."/>
            <person name="Ouyang W."/>
            <person name="Liu Q."/>
            <person name="Huang B."/>
            <person name="Guo Z."/>
            <person name="Lei P."/>
        </authorList>
    </citation>
    <scope>NUCLEOTIDE SEQUENCE</scope>
    <source>
        <strain evidence="2">S6</strain>
    </source>
</reference>
<accession>A0A975IXD5</accession>